<keyword evidence="5" id="KW-1185">Reference proteome</keyword>
<evidence type="ECO:0000259" key="2">
    <source>
        <dbReference type="SMART" id="SM01360"/>
    </source>
</evidence>
<protein>
    <submittedName>
        <fullName evidence="4">Jg9615 protein</fullName>
    </submittedName>
</protein>
<sequence length="984" mass="105755">MMNFKNKVVLVTGASSGIGAAVSVAFSAAGAKVVTVGRNETNLKAVAAKCKNPLVLIGDVRNDDDVKRIMDQTIKKFGQLDILINNAGLSAPGHLLETDEMMKAYDVVMDTNVRALVHMTSVAAPHLAKTKGNIINISSVSALMAPTFPGTINYYISKAAVTHFGSCAAAELAPHGIRVNTISPGPTQTEFLTNAKINADWELVKTKNALQRISDPSEIAELILFVASDKSKVPSSYIKVEAAWTARQTLPGTVATIQLSTPGPALCALTVLDTASKWIQPPESVRNLMMSGLRSLIDGHRNLTEHDAAGECFLTSDNPDLPSSSIELMSTWLASAGVRILGGGSPHASCNAAPARLMADDSSPPRSDFSESWLWRLAAVGANGSVAVSARAPDSISRFEASAFCLSKTGVAVSQPAVLQVFREFFIHADNPKRLRRGDTAIVPYRIFNYLYQVISIKIQTSMDSHLSGPTNVETICIQPRSSVARRLEVTAKQNGGARLRIKASTARDQRCTNHTFGKGVSDEVVLRIDVDPEGVPTQEHKSAMICAQDSLRMKNETVLWKWSQVNVVPGTESLTVWVAGNTIAPLLAGGLNEDGEISSVALTAYVITSLLETSPLPSKLVKNTLSCLRALPPSKSKSKTNPLRVYAHSIISYALMRLRRYEVELSRDHGALLRDGSGAGLQQDEELKGLVELLRMARRTGDYVWWETGNLATSVEATGYALLALAECPLALRENCAADVVGAARWLSMHRNAAGGFISTQDTLVALEGLSRWTALLPPVSNVTVTIQSGPHRKQLHLSTAVKLPELAKLPVTDQLEITVDGIGCALVQATRSYNTLTSDTAPPDTLSVQVDVQTDGPFNCDNNTVCFCAATVEVCVLWVGPFPEMALLEVGLPGGFGADAAALYSHLQRNDTLLRRIELSPSSGKATLYLGSRDGSDTMSRAGHQCYKVHAVGPKARTKPAHAKVLDYYRPHIKDTQVSNFV</sequence>
<dbReference type="Gene3D" id="2.20.130.20">
    <property type="match status" value="1"/>
</dbReference>
<dbReference type="Gene3D" id="1.50.10.20">
    <property type="match status" value="1"/>
</dbReference>
<feature type="domain" description="Alpha-2-macroglobulin" evidence="2">
    <location>
        <begin position="372"/>
        <end position="461"/>
    </location>
</feature>
<accession>A0A8S4RRF7</accession>
<dbReference type="FunFam" id="3.40.50.720:FF:000084">
    <property type="entry name" value="Short-chain dehydrogenase reductase"/>
    <property type="match status" value="1"/>
</dbReference>
<dbReference type="InterPro" id="IPR036595">
    <property type="entry name" value="A-macroglobulin_rcpt-bd_sf"/>
</dbReference>
<evidence type="ECO:0000259" key="1">
    <source>
        <dbReference type="SMART" id="SM00822"/>
    </source>
</evidence>
<evidence type="ECO:0000313" key="5">
    <source>
        <dbReference type="Proteomes" id="UP000838756"/>
    </source>
</evidence>
<dbReference type="PANTHER" id="PTHR11412:SF171">
    <property type="entry name" value="PREGNANCY ZONE PROTEIN-LIKE PROTEIN"/>
    <property type="match status" value="1"/>
</dbReference>
<dbReference type="Gene3D" id="2.60.40.10">
    <property type="entry name" value="Immunoglobulins"/>
    <property type="match status" value="1"/>
</dbReference>
<dbReference type="Gene3D" id="3.40.50.720">
    <property type="entry name" value="NAD(P)-binding Rossmann-like Domain"/>
    <property type="match status" value="1"/>
</dbReference>
<dbReference type="SMART" id="SM01361">
    <property type="entry name" value="A2M_recep"/>
    <property type="match status" value="1"/>
</dbReference>
<dbReference type="PRINTS" id="PR00080">
    <property type="entry name" value="SDRFAMILY"/>
</dbReference>
<dbReference type="InterPro" id="IPR008930">
    <property type="entry name" value="Terpenoid_cyclase/PrenylTrfase"/>
</dbReference>
<reference evidence="4" key="1">
    <citation type="submission" date="2022-03" db="EMBL/GenBank/DDBJ databases">
        <authorList>
            <person name="Lindestad O."/>
        </authorList>
    </citation>
    <scope>NUCLEOTIDE SEQUENCE</scope>
</reference>
<dbReference type="InterPro" id="IPR011626">
    <property type="entry name" value="Alpha-macroglobulin_TED"/>
</dbReference>
<dbReference type="SMART" id="SM00822">
    <property type="entry name" value="PKS_KR"/>
    <property type="match status" value="1"/>
</dbReference>
<dbReference type="EMBL" id="CAKXAJ010025557">
    <property type="protein sequence ID" value="CAH2240878.1"/>
    <property type="molecule type" value="Genomic_DNA"/>
</dbReference>
<dbReference type="InterPro" id="IPR001599">
    <property type="entry name" value="Macroglobln_a2"/>
</dbReference>
<dbReference type="PRINTS" id="PR00081">
    <property type="entry name" value="GDHRDH"/>
</dbReference>
<dbReference type="InterPro" id="IPR057326">
    <property type="entry name" value="KR_dom"/>
</dbReference>
<dbReference type="Gene3D" id="2.60.40.690">
    <property type="entry name" value="Alpha-macroglobulin, receptor-binding domain"/>
    <property type="match status" value="1"/>
</dbReference>
<dbReference type="AlphaFoldDB" id="A0A8S4RRF7"/>
<organism evidence="4 5">
    <name type="scientific">Pararge aegeria aegeria</name>
    <dbReference type="NCBI Taxonomy" id="348720"/>
    <lineage>
        <taxon>Eukaryota</taxon>
        <taxon>Metazoa</taxon>
        <taxon>Ecdysozoa</taxon>
        <taxon>Arthropoda</taxon>
        <taxon>Hexapoda</taxon>
        <taxon>Insecta</taxon>
        <taxon>Pterygota</taxon>
        <taxon>Neoptera</taxon>
        <taxon>Endopterygota</taxon>
        <taxon>Lepidoptera</taxon>
        <taxon>Glossata</taxon>
        <taxon>Ditrysia</taxon>
        <taxon>Papilionoidea</taxon>
        <taxon>Nymphalidae</taxon>
        <taxon>Satyrinae</taxon>
        <taxon>Satyrini</taxon>
        <taxon>Parargina</taxon>
        <taxon>Pararge</taxon>
    </lineage>
</organism>
<dbReference type="GO" id="GO:0004866">
    <property type="term" value="F:endopeptidase inhibitor activity"/>
    <property type="evidence" value="ECO:0007669"/>
    <property type="project" value="InterPro"/>
</dbReference>
<proteinExistence type="predicted"/>
<dbReference type="InterPro" id="IPR050473">
    <property type="entry name" value="A2M/Complement_sys"/>
</dbReference>
<dbReference type="OrthoDB" id="9998011at2759"/>
<gene>
    <name evidence="4" type="primary">jg9615</name>
    <name evidence="4" type="ORF">PAEG_LOCUS17362</name>
</gene>
<dbReference type="Pfam" id="PF07677">
    <property type="entry name" value="A2M_recep"/>
    <property type="match status" value="1"/>
</dbReference>
<dbReference type="Pfam" id="PF13561">
    <property type="entry name" value="adh_short_C2"/>
    <property type="match status" value="1"/>
</dbReference>
<dbReference type="PANTHER" id="PTHR11412">
    <property type="entry name" value="MACROGLOBULIN / COMPLEMENT"/>
    <property type="match status" value="1"/>
</dbReference>
<comment type="caution">
    <text evidence="4">The sequence shown here is derived from an EMBL/GenBank/DDBJ whole genome shotgun (WGS) entry which is preliminary data.</text>
</comment>
<dbReference type="Pfam" id="PF07678">
    <property type="entry name" value="TED_complement"/>
    <property type="match status" value="1"/>
</dbReference>
<dbReference type="SUPFAM" id="SSF51735">
    <property type="entry name" value="NAD(P)-binding Rossmann-fold domains"/>
    <property type="match status" value="1"/>
</dbReference>
<dbReference type="SMART" id="SM01360">
    <property type="entry name" value="A2M"/>
    <property type="match status" value="1"/>
</dbReference>
<feature type="domain" description="Alpha-macroglobulin receptor-binding" evidence="3">
    <location>
        <begin position="885"/>
        <end position="981"/>
    </location>
</feature>
<dbReference type="InterPro" id="IPR036291">
    <property type="entry name" value="NAD(P)-bd_dom_sf"/>
</dbReference>
<dbReference type="GO" id="GO:0005615">
    <property type="term" value="C:extracellular space"/>
    <property type="evidence" value="ECO:0007669"/>
    <property type="project" value="InterPro"/>
</dbReference>
<dbReference type="Pfam" id="PF00207">
    <property type="entry name" value="A2M"/>
    <property type="match status" value="1"/>
</dbReference>
<name>A0A8S4RRF7_9NEOP</name>
<dbReference type="SUPFAM" id="SSF48239">
    <property type="entry name" value="Terpenoid cyclases/Protein prenyltransferases"/>
    <property type="match status" value="1"/>
</dbReference>
<dbReference type="InterPro" id="IPR013783">
    <property type="entry name" value="Ig-like_fold"/>
</dbReference>
<evidence type="ECO:0000313" key="4">
    <source>
        <dbReference type="EMBL" id="CAH2240878.1"/>
    </source>
</evidence>
<dbReference type="InterPro" id="IPR009048">
    <property type="entry name" value="A-macroglobulin_rcpt-bd"/>
</dbReference>
<dbReference type="SUPFAM" id="SSF49410">
    <property type="entry name" value="Alpha-macroglobulin receptor domain"/>
    <property type="match status" value="1"/>
</dbReference>
<dbReference type="Proteomes" id="UP000838756">
    <property type="component" value="Unassembled WGS sequence"/>
</dbReference>
<dbReference type="InterPro" id="IPR002347">
    <property type="entry name" value="SDR_fam"/>
</dbReference>
<feature type="domain" description="Ketoreductase" evidence="1">
    <location>
        <begin position="7"/>
        <end position="185"/>
    </location>
</feature>
<evidence type="ECO:0000259" key="3">
    <source>
        <dbReference type="SMART" id="SM01361"/>
    </source>
</evidence>